<dbReference type="SUPFAM" id="SSF53448">
    <property type="entry name" value="Nucleotide-diphospho-sugar transferases"/>
    <property type="match status" value="1"/>
</dbReference>
<dbReference type="GO" id="GO:0016740">
    <property type="term" value="F:transferase activity"/>
    <property type="evidence" value="ECO:0007669"/>
    <property type="project" value="UniProtKB-KW"/>
</dbReference>
<evidence type="ECO:0000313" key="1">
    <source>
        <dbReference type="EMBL" id="GLS42672.1"/>
    </source>
</evidence>
<dbReference type="InterPro" id="IPR029044">
    <property type="entry name" value="Nucleotide-diphossugar_trans"/>
</dbReference>
<name>A0ABQ6CX65_9HYPH</name>
<reference evidence="2" key="1">
    <citation type="journal article" date="2019" name="Int. J. Syst. Evol. Microbiol.">
        <title>The Global Catalogue of Microorganisms (GCM) 10K type strain sequencing project: providing services to taxonomists for standard genome sequencing and annotation.</title>
        <authorList>
            <consortium name="The Broad Institute Genomics Platform"/>
            <consortium name="The Broad Institute Genome Sequencing Center for Infectious Disease"/>
            <person name="Wu L."/>
            <person name="Ma J."/>
        </authorList>
    </citation>
    <scope>NUCLEOTIDE SEQUENCE [LARGE SCALE GENOMIC DNA]</scope>
    <source>
        <strain evidence="2">NBRC 107710</strain>
    </source>
</reference>
<gene>
    <name evidence="1" type="ORF">GCM10007884_06570</name>
</gene>
<comment type="caution">
    <text evidence="1">The sequence shown here is derived from an EMBL/GenBank/DDBJ whole genome shotgun (WGS) entry which is preliminary data.</text>
</comment>
<organism evidence="1 2">
    <name type="scientific">Methylobacterium brachythecii</name>
    <dbReference type="NCBI Taxonomy" id="1176177"/>
    <lineage>
        <taxon>Bacteria</taxon>
        <taxon>Pseudomonadati</taxon>
        <taxon>Pseudomonadota</taxon>
        <taxon>Alphaproteobacteria</taxon>
        <taxon>Hyphomicrobiales</taxon>
        <taxon>Methylobacteriaceae</taxon>
        <taxon>Methylobacterium</taxon>
    </lineage>
</organism>
<keyword evidence="2" id="KW-1185">Reference proteome</keyword>
<evidence type="ECO:0000313" key="2">
    <source>
        <dbReference type="Proteomes" id="UP001156881"/>
    </source>
</evidence>
<keyword evidence="1" id="KW-0808">Transferase</keyword>
<dbReference type="Gene3D" id="3.90.550.10">
    <property type="entry name" value="Spore Coat Polysaccharide Biosynthesis Protein SpsA, Chain A"/>
    <property type="match status" value="1"/>
</dbReference>
<accession>A0ABQ6CX65</accession>
<dbReference type="Proteomes" id="UP001156881">
    <property type="component" value="Unassembled WGS sequence"/>
</dbReference>
<sequence length="271" mass="29335">MLVRLGRQSRPPDAILVSVPTTADIGLEAAGMPAVTLLVGARGLTRQRNAILERLDGFDLVCFLDDDFVVGDGYLAAMEQAFLRDAGLAGATGVVLADGITGAGYSFADAERVLAAARSPEVSTSEVYSAYGCNMVFSVSAVRQEGLRFDESLPRYGWLEDVDFSRRIARFGSLGRVADALGVHLGVKGGRQSGLCFGYSQIANPIYLVRKGSYVWHRAAWLMSRNVAMNLLRSARPEPHVDRRGRLAGNAAAFADLLRRRLDPERIDSLS</sequence>
<dbReference type="EMBL" id="BSPG01000002">
    <property type="protein sequence ID" value="GLS42672.1"/>
    <property type="molecule type" value="Genomic_DNA"/>
</dbReference>
<proteinExistence type="predicted"/>
<protein>
    <submittedName>
        <fullName evidence="1">Glycosyl transferase</fullName>
    </submittedName>
</protein>